<dbReference type="GO" id="GO:0072657">
    <property type="term" value="P:protein localization to membrane"/>
    <property type="evidence" value="ECO:0007669"/>
    <property type="project" value="TreeGrafter"/>
</dbReference>
<evidence type="ECO:0000256" key="4">
    <source>
        <dbReference type="ARBA" id="ARBA00022692"/>
    </source>
</evidence>
<keyword evidence="11" id="KW-1185">Reference proteome</keyword>
<feature type="transmembrane region" description="Helical" evidence="9">
    <location>
        <begin position="289"/>
        <end position="316"/>
    </location>
</feature>
<feature type="transmembrane region" description="Helical" evidence="9">
    <location>
        <begin position="449"/>
        <end position="468"/>
    </location>
</feature>
<keyword evidence="7 9" id="KW-1133">Transmembrane helix</keyword>
<dbReference type="PANTHER" id="PTHR10766">
    <property type="entry name" value="TRANSMEMBRANE 9 SUPERFAMILY PROTEIN"/>
    <property type="match status" value="1"/>
</dbReference>
<proteinExistence type="inferred from homology"/>
<comment type="similarity">
    <text evidence="3 9">Belongs to the nonaspanin (TM9SF) (TC 9.A.2) family.</text>
</comment>
<reference evidence="10" key="2">
    <citation type="journal article" date="2022" name="Hortic Res">
        <title>The genome of Dioscorea zingiberensis sheds light on the biosynthesis, origin and evolution of the medicinally important diosgenin saponins.</title>
        <authorList>
            <person name="Li Y."/>
            <person name="Tan C."/>
            <person name="Li Z."/>
            <person name="Guo J."/>
            <person name="Li S."/>
            <person name="Chen X."/>
            <person name="Wang C."/>
            <person name="Dai X."/>
            <person name="Yang H."/>
            <person name="Song W."/>
            <person name="Hou L."/>
            <person name="Xu J."/>
            <person name="Tong Z."/>
            <person name="Xu A."/>
            <person name="Yuan X."/>
            <person name="Wang W."/>
            <person name="Yang Q."/>
            <person name="Chen L."/>
            <person name="Sun Z."/>
            <person name="Wang K."/>
            <person name="Pan B."/>
            <person name="Chen J."/>
            <person name="Bao Y."/>
            <person name="Liu F."/>
            <person name="Qi X."/>
            <person name="Gang D.R."/>
            <person name="Wen J."/>
            <person name="Li J."/>
        </authorList>
    </citation>
    <scope>NUCLEOTIDE SEQUENCE</scope>
    <source>
        <strain evidence="10">Dzin_1.0</strain>
    </source>
</reference>
<sequence>MAAASLALILLFLRIITSSSATSDHRYNAGDPVPLYAYKIGPFHNPVETYRYFDLAFCSSEAAIEEKETLGQVLDGGRIVVAPHKIEFLVDLESGKACKKRLKREDVAKFRDAVQRDYYFQMFLDGLPIWGFLGRFEHESYIDTVPSKRKYFLFKRLDFVIFYNGDHVIECNIYTKSDALVDITEDREMEVEFQYSVKWKETNISFEKRLEKYSVYHSAYGMKIQLFSTMTSCVLVLLLTGLLATVLVRVVKNDLAKYASHEDLIPDQEETGWKNIHGDVFRYPKNKSLLAASLGSGTRLVFVFTSMLVIGLLGVFPPYNQGSFLTSIIVIYALSSVLAGYTSTSFYCQLEGTNWVKNLIMTEFLFSGPLFVMFCFLNTVASIYNANAAMSFGTILVLLIWILLGSSLLVLGGIAAKNRKIEFEAPCQTTKCPREIPPLRWYQGSIPKMAIAGILPFSTIYVQLYYILSSVWGLKHYTMYGILLIVFIILLIVTAFVTVALTYFQLASEDYQWWWSSLFYGGSTGIIMYGYCGYFYYARTAMNGFMQTSFFLGYMACICYGIFLMLGTVGFRASLLFVRQIYGTIKCE</sequence>
<feature type="transmembrane region" description="Helical" evidence="9">
    <location>
        <begin position="390"/>
        <end position="411"/>
    </location>
</feature>
<evidence type="ECO:0000256" key="9">
    <source>
        <dbReference type="RuleBase" id="RU363079"/>
    </source>
</evidence>
<evidence type="ECO:0000313" key="10">
    <source>
        <dbReference type="EMBL" id="KAJ0981228.1"/>
    </source>
</evidence>
<dbReference type="InterPro" id="IPR004240">
    <property type="entry name" value="EMP70"/>
</dbReference>
<keyword evidence="6" id="KW-0967">Endosome</keyword>
<keyword evidence="5 9" id="KW-0732">Signal</keyword>
<dbReference type="Pfam" id="PF02990">
    <property type="entry name" value="EMP70"/>
    <property type="match status" value="1"/>
</dbReference>
<feature type="transmembrane region" description="Helical" evidence="9">
    <location>
        <begin position="364"/>
        <end position="384"/>
    </location>
</feature>
<protein>
    <recommendedName>
        <fullName evidence="9">Transmembrane 9 superfamily member</fullName>
    </recommendedName>
</protein>
<feature type="transmembrane region" description="Helical" evidence="9">
    <location>
        <begin position="322"/>
        <end position="343"/>
    </location>
</feature>
<dbReference type="OrthoDB" id="1666796at2759"/>
<gene>
    <name evidence="10" type="ORF">J5N97_009483</name>
</gene>
<evidence type="ECO:0000256" key="7">
    <source>
        <dbReference type="ARBA" id="ARBA00022989"/>
    </source>
</evidence>
<evidence type="ECO:0000313" key="11">
    <source>
        <dbReference type="Proteomes" id="UP001085076"/>
    </source>
</evidence>
<dbReference type="AlphaFoldDB" id="A0A9D5HLV4"/>
<comment type="subcellular location">
    <subcellularLocation>
        <location evidence="1">Endosome membrane</location>
        <topology evidence="1">Multi-pass membrane protein</topology>
    </subcellularLocation>
    <subcellularLocation>
        <location evidence="2">Golgi apparatus membrane</location>
        <topology evidence="2">Multi-pass membrane protein</topology>
    </subcellularLocation>
</comment>
<feature type="transmembrane region" description="Helical" evidence="9">
    <location>
        <begin position="518"/>
        <end position="537"/>
    </location>
</feature>
<comment type="caution">
    <text evidence="10">The sequence shown here is derived from an EMBL/GenBank/DDBJ whole genome shotgun (WGS) entry which is preliminary data.</text>
</comment>
<feature type="transmembrane region" description="Helical" evidence="9">
    <location>
        <begin position="480"/>
        <end position="506"/>
    </location>
</feature>
<keyword evidence="8 9" id="KW-0472">Membrane</keyword>
<feature type="transmembrane region" description="Helical" evidence="9">
    <location>
        <begin position="549"/>
        <end position="571"/>
    </location>
</feature>
<evidence type="ECO:0000256" key="3">
    <source>
        <dbReference type="ARBA" id="ARBA00005227"/>
    </source>
</evidence>
<reference evidence="10" key="1">
    <citation type="submission" date="2021-03" db="EMBL/GenBank/DDBJ databases">
        <authorList>
            <person name="Li Z."/>
            <person name="Yang C."/>
        </authorList>
    </citation>
    <scope>NUCLEOTIDE SEQUENCE</scope>
    <source>
        <strain evidence="10">Dzin_1.0</strain>
        <tissue evidence="10">Leaf</tissue>
    </source>
</reference>
<evidence type="ECO:0000256" key="2">
    <source>
        <dbReference type="ARBA" id="ARBA00004653"/>
    </source>
</evidence>
<feature type="signal peptide" evidence="9">
    <location>
        <begin position="1"/>
        <end position="21"/>
    </location>
</feature>
<evidence type="ECO:0000256" key="6">
    <source>
        <dbReference type="ARBA" id="ARBA00022753"/>
    </source>
</evidence>
<evidence type="ECO:0000256" key="5">
    <source>
        <dbReference type="ARBA" id="ARBA00022729"/>
    </source>
</evidence>
<name>A0A9D5HLV4_9LILI</name>
<evidence type="ECO:0000256" key="1">
    <source>
        <dbReference type="ARBA" id="ARBA00004337"/>
    </source>
</evidence>
<dbReference type="EMBL" id="JAGGNH010000002">
    <property type="protein sequence ID" value="KAJ0981228.1"/>
    <property type="molecule type" value="Genomic_DNA"/>
</dbReference>
<feature type="chain" id="PRO_5039741503" description="Transmembrane 9 superfamily member" evidence="9">
    <location>
        <begin position="22"/>
        <end position="588"/>
    </location>
</feature>
<feature type="transmembrane region" description="Helical" evidence="9">
    <location>
        <begin position="226"/>
        <end position="248"/>
    </location>
</feature>
<dbReference type="Proteomes" id="UP001085076">
    <property type="component" value="Miscellaneous, Linkage group lg02"/>
</dbReference>
<accession>A0A9D5HLV4</accession>
<organism evidence="10 11">
    <name type="scientific">Dioscorea zingiberensis</name>
    <dbReference type="NCBI Taxonomy" id="325984"/>
    <lineage>
        <taxon>Eukaryota</taxon>
        <taxon>Viridiplantae</taxon>
        <taxon>Streptophyta</taxon>
        <taxon>Embryophyta</taxon>
        <taxon>Tracheophyta</taxon>
        <taxon>Spermatophyta</taxon>
        <taxon>Magnoliopsida</taxon>
        <taxon>Liliopsida</taxon>
        <taxon>Dioscoreales</taxon>
        <taxon>Dioscoreaceae</taxon>
        <taxon>Dioscorea</taxon>
    </lineage>
</organism>
<evidence type="ECO:0000256" key="8">
    <source>
        <dbReference type="ARBA" id="ARBA00023136"/>
    </source>
</evidence>
<dbReference type="GO" id="GO:0000139">
    <property type="term" value="C:Golgi membrane"/>
    <property type="evidence" value="ECO:0007669"/>
    <property type="project" value="UniProtKB-SubCell"/>
</dbReference>
<keyword evidence="4 9" id="KW-0812">Transmembrane</keyword>
<dbReference type="PANTHER" id="PTHR10766:SF177">
    <property type="entry name" value="TRANSMEMBRANE 9 SUPERFAMILY MEMBER 1"/>
    <property type="match status" value="1"/>
</dbReference>
<dbReference type="GO" id="GO:0010008">
    <property type="term" value="C:endosome membrane"/>
    <property type="evidence" value="ECO:0007669"/>
    <property type="project" value="UniProtKB-SubCell"/>
</dbReference>